<dbReference type="Proteomes" id="UP000824120">
    <property type="component" value="Chromosome 7"/>
</dbReference>
<gene>
    <name evidence="2" type="ORF">H5410_037928</name>
</gene>
<proteinExistence type="predicted"/>
<keyword evidence="3" id="KW-1185">Reference proteome</keyword>
<sequence length="72" mass="8446">MHLLTFWIGGLNLKHFICSIYNHMSDFIQRLSQPGKRSQPAERGRSPPTSGTQITWVDTKDVHHQRKFRKID</sequence>
<feature type="compositionally biased region" description="Polar residues" evidence="1">
    <location>
        <begin position="47"/>
        <end position="56"/>
    </location>
</feature>
<organism evidence="2 3">
    <name type="scientific">Solanum commersonii</name>
    <name type="common">Commerson's wild potato</name>
    <name type="synonym">Commerson's nightshade</name>
    <dbReference type="NCBI Taxonomy" id="4109"/>
    <lineage>
        <taxon>Eukaryota</taxon>
        <taxon>Viridiplantae</taxon>
        <taxon>Streptophyta</taxon>
        <taxon>Embryophyta</taxon>
        <taxon>Tracheophyta</taxon>
        <taxon>Spermatophyta</taxon>
        <taxon>Magnoliopsida</taxon>
        <taxon>eudicotyledons</taxon>
        <taxon>Gunneridae</taxon>
        <taxon>Pentapetalae</taxon>
        <taxon>asterids</taxon>
        <taxon>lamiids</taxon>
        <taxon>Solanales</taxon>
        <taxon>Solanaceae</taxon>
        <taxon>Solanoideae</taxon>
        <taxon>Solaneae</taxon>
        <taxon>Solanum</taxon>
    </lineage>
</organism>
<evidence type="ECO:0000313" key="3">
    <source>
        <dbReference type="Proteomes" id="UP000824120"/>
    </source>
</evidence>
<feature type="region of interest" description="Disordered" evidence="1">
    <location>
        <begin position="32"/>
        <end position="56"/>
    </location>
</feature>
<reference evidence="2 3" key="1">
    <citation type="submission" date="2020-09" db="EMBL/GenBank/DDBJ databases">
        <title>De no assembly of potato wild relative species, Solanum commersonii.</title>
        <authorList>
            <person name="Cho K."/>
        </authorList>
    </citation>
    <scope>NUCLEOTIDE SEQUENCE [LARGE SCALE GENOMIC DNA]</scope>
    <source>
        <strain evidence="2">LZ3.2</strain>
        <tissue evidence="2">Leaf</tissue>
    </source>
</reference>
<dbReference type="EMBL" id="JACXVP010000007">
    <property type="protein sequence ID" value="KAG5596696.1"/>
    <property type="molecule type" value="Genomic_DNA"/>
</dbReference>
<evidence type="ECO:0000313" key="2">
    <source>
        <dbReference type="EMBL" id="KAG5596696.1"/>
    </source>
</evidence>
<protein>
    <submittedName>
        <fullName evidence="2">Uncharacterized protein</fullName>
    </submittedName>
</protein>
<name>A0A9J5YAW2_SOLCO</name>
<dbReference type="AlphaFoldDB" id="A0A9J5YAW2"/>
<evidence type="ECO:0000256" key="1">
    <source>
        <dbReference type="SAM" id="MobiDB-lite"/>
    </source>
</evidence>
<accession>A0A9J5YAW2</accession>
<comment type="caution">
    <text evidence="2">The sequence shown here is derived from an EMBL/GenBank/DDBJ whole genome shotgun (WGS) entry which is preliminary data.</text>
</comment>